<dbReference type="Pfam" id="PF02254">
    <property type="entry name" value="TrkA_N"/>
    <property type="match status" value="1"/>
</dbReference>
<sequence>MKIIIVGCGRVGSGLALSLTRIGHTVTVIDLDATAFELLDPSFKGRTLVGFGFDRDVLLEADIEHSDALAAVTFSDEVNAVIARVASQVFHVPKVVARLKDVRKDQIYNRLGLQTIDPTAWGINRIVDLLCFSPLGTVLSIGSGDVDIVEIEVPILLVGRRVKELTIPGEIQVIGISRNNKTFLPTLGTEFLERDFIHLAVAGTSMDQLKYVLGLK</sequence>
<keyword evidence="2" id="KW-0406">Ion transport</keyword>
<dbReference type="PRINTS" id="PR00335">
    <property type="entry name" value="KUPTAKETRKA"/>
</dbReference>
<keyword evidence="4" id="KW-0520">NAD</keyword>
<dbReference type="SUPFAM" id="SSF116726">
    <property type="entry name" value="TrkA C-terminal domain-like"/>
    <property type="match status" value="1"/>
</dbReference>
<keyword evidence="3" id="KW-0630">Potassium</keyword>
<evidence type="ECO:0000259" key="6">
    <source>
        <dbReference type="PROSITE" id="PS51202"/>
    </source>
</evidence>
<dbReference type="GO" id="GO:0015079">
    <property type="term" value="F:potassium ion transmembrane transporter activity"/>
    <property type="evidence" value="ECO:0007669"/>
    <property type="project" value="InterPro"/>
</dbReference>
<evidence type="ECO:0000313" key="8">
    <source>
        <dbReference type="Proteomes" id="UP000036873"/>
    </source>
</evidence>
<dbReference type="Gene3D" id="3.40.50.720">
    <property type="entry name" value="NAD(P)-binding Rossmann-like Domain"/>
    <property type="match status" value="1"/>
</dbReference>
<evidence type="ECO:0000256" key="4">
    <source>
        <dbReference type="ARBA" id="ARBA00023027"/>
    </source>
</evidence>
<dbReference type="InterPro" id="IPR036721">
    <property type="entry name" value="RCK_C_sf"/>
</dbReference>
<dbReference type="PATRIC" id="fig|52689.4.peg.177"/>
<dbReference type="PANTHER" id="PTHR43833:SF8">
    <property type="entry name" value="TRK SYSTEM POTASSIUM UPTAKE PROTEIN TRKA"/>
    <property type="match status" value="1"/>
</dbReference>
<dbReference type="OrthoDB" id="9775180at2"/>
<protein>
    <recommendedName>
        <fullName evidence="1">Trk system potassium uptake protein TrkA</fullName>
    </recommendedName>
</protein>
<feature type="domain" description="RCK N-terminal" evidence="5">
    <location>
        <begin position="1"/>
        <end position="127"/>
    </location>
</feature>
<organism evidence="7 8">
    <name type="scientific">Acetobacterium bakii</name>
    <dbReference type="NCBI Taxonomy" id="52689"/>
    <lineage>
        <taxon>Bacteria</taxon>
        <taxon>Bacillati</taxon>
        <taxon>Bacillota</taxon>
        <taxon>Clostridia</taxon>
        <taxon>Eubacteriales</taxon>
        <taxon>Eubacteriaceae</taxon>
        <taxon>Acetobacterium</taxon>
    </lineage>
</organism>
<name>A0A0L6U2M4_9FIRM</name>
<keyword evidence="8" id="KW-1185">Reference proteome</keyword>
<comment type="caution">
    <text evidence="7">The sequence shown here is derived from an EMBL/GenBank/DDBJ whole genome shotgun (WGS) entry which is preliminary data.</text>
</comment>
<dbReference type="InterPro" id="IPR036291">
    <property type="entry name" value="NAD(P)-bd_dom_sf"/>
</dbReference>
<keyword evidence="2" id="KW-0633">Potassium transport</keyword>
<dbReference type="PROSITE" id="PS51201">
    <property type="entry name" value="RCK_N"/>
    <property type="match status" value="1"/>
</dbReference>
<dbReference type="EMBL" id="LGYO01000011">
    <property type="protein sequence ID" value="KNZ42602.1"/>
    <property type="molecule type" value="Genomic_DNA"/>
</dbReference>
<accession>A0A0L6U2M4</accession>
<keyword evidence="2" id="KW-0813">Transport</keyword>
<dbReference type="PROSITE" id="PS51202">
    <property type="entry name" value="RCK_C"/>
    <property type="match status" value="1"/>
</dbReference>
<dbReference type="AlphaFoldDB" id="A0A0L6U2M4"/>
<dbReference type="SUPFAM" id="SSF51735">
    <property type="entry name" value="NAD(P)-binding Rossmann-fold domains"/>
    <property type="match status" value="1"/>
</dbReference>
<reference evidence="8" key="1">
    <citation type="submission" date="2015-07" db="EMBL/GenBank/DDBJ databases">
        <title>Draft genome sequence of Acetobacterium bakii DSM 8293, a potential psychrophilic chemical producer through syngas fermentation.</title>
        <authorList>
            <person name="Song Y."/>
            <person name="Hwang S."/>
            <person name="Cho B.-K."/>
        </authorList>
    </citation>
    <scope>NUCLEOTIDE SEQUENCE [LARGE SCALE GENOMIC DNA]</scope>
    <source>
        <strain evidence="8">DSM 8239</strain>
    </source>
</reference>
<dbReference type="InterPro" id="IPR003148">
    <property type="entry name" value="RCK_N"/>
</dbReference>
<dbReference type="InterPro" id="IPR050721">
    <property type="entry name" value="Trk_Ktr_HKT_K-transport"/>
</dbReference>
<dbReference type="Proteomes" id="UP000036873">
    <property type="component" value="Unassembled WGS sequence"/>
</dbReference>
<evidence type="ECO:0000256" key="2">
    <source>
        <dbReference type="ARBA" id="ARBA00022538"/>
    </source>
</evidence>
<dbReference type="InterPro" id="IPR006037">
    <property type="entry name" value="RCK_C"/>
</dbReference>
<proteinExistence type="predicted"/>
<feature type="domain" description="RCK C-terminal" evidence="6">
    <location>
        <begin position="136"/>
        <end position="215"/>
    </location>
</feature>
<evidence type="ECO:0000256" key="3">
    <source>
        <dbReference type="ARBA" id="ARBA00022958"/>
    </source>
</evidence>
<dbReference type="GO" id="GO:0005886">
    <property type="term" value="C:plasma membrane"/>
    <property type="evidence" value="ECO:0007669"/>
    <property type="project" value="InterPro"/>
</dbReference>
<dbReference type="InterPro" id="IPR006036">
    <property type="entry name" value="K_uptake_TrkA"/>
</dbReference>
<dbReference type="PANTHER" id="PTHR43833">
    <property type="entry name" value="POTASSIUM CHANNEL PROTEIN 2-RELATED-RELATED"/>
    <property type="match status" value="1"/>
</dbReference>
<dbReference type="STRING" id="52689.AKG39_05465"/>
<evidence type="ECO:0000259" key="5">
    <source>
        <dbReference type="PROSITE" id="PS51201"/>
    </source>
</evidence>
<evidence type="ECO:0000256" key="1">
    <source>
        <dbReference type="ARBA" id="ARBA00017378"/>
    </source>
</evidence>
<dbReference type="Gene3D" id="3.30.70.1450">
    <property type="entry name" value="Regulator of K+ conductance, C-terminal domain"/>
    <property type="match status" value="1"/>
</dbReference>
<gene>
    <name evidence="7" type="ORF">AKG39_05465</name>
</gene>
<evidence type="ECO:0000313" key="7">
    <source>
        <dbReference type="EMBL" id="KNZ42602.1"/>
    </source>
</evidence>
<dbReference type="RefSeq" id="WP_050739360.1">
    <property type="nucleotide sequence ID" value="NZ_LGYO01000011.1"/>
</dbReference>